<sequence>MADQIAYCDEVACAKANCNPVVCRGEGIASNQLIFERSSRAIPGGVNSSIRAFKSVGGNPYIVSRAEGAKVFDVEGREYIDLVQSYGAIILGHAHPKVVEAIRSAAGDGTSYGAPTTREMKLAEAISERVPSCERVRFMNSGTEATSTAVRLARGTTGRKRIVTFHGNFHGATDALLAAGGSGIATLGLPGTAGVPEEAVANTWVLPYNVVPQLDHDVAAVFVEPVAANMGVVSPAPGFLEGLRRECDRVGALLVFDEVISGFRLGLGGAQAKFDVRPDLTCFGKVIGGGLPIGAVGGRQDVMENLTPLGTVFHAGTLAGNPLATAAGLATLQQLGQGEYIELLARARHLSALLRDACASVGVRAQFPVVGTLVGMYFGDAMTEAPTNFEEAKSTDEKLYAQIFHALLAAGVALPPGAYEALFVGLAHNDAVMDELAHRISLALGSLQR</sequence>
<dbReference type="EC" id="5.4.3.8" evidence="4"/>
<dbReference type="InterPro" id="IPR015422">
    <property type="entry name" value="PyrdxlP-dep_Trfase_small"/>
</dbReference>
<accession>A0A6J6D5A6</accession>
<dbReference type="InterPro" id="IPR005814">
    <property type="entry name" value="Aminotrans_3"/>
</dbReference>
<evidence type="ECO:0000256" key="3">
    <source>
        <dbReference type="ARBA" id="ARBA00008981"/>
    </source>
</evidence>
<evidence type="ECO:0000256" key="4">
    <source>
        <dbReference type="ARBA" id="ARBA00012143"/>
    </source>
</evidence>
<dbReference type="PANTHER" id="PTHR43713">
    <property type="entry name" value="GLUTAMATE-1-SEMIALDEHYDE 2,1-AMINOMUTASE"/>
    <property type="match status" value="1"/>
</dbReference>
<evidence type="ECO:0000256" key="5">
    <source>
        <dbReference type="ARBA" id="ARBA00022898"/>
    </source>
</evidence>
<dbReference type="InterPro" id="IPR015421">
    <property type="entry name" value="PyrdxlP-dep_Trfase_major"/>
</dbReference>
<dbReference type="SUPFAM" id="SSF53383">
    <property type="entry name" value="PLP-dependent transferases"/>
    <property type="match status" value="1"/>
</dbReference>
<evidence type="ECO:0000313" key="8">
    <source>
        <dbReference type="EMBL" id="CAB4559140.1"/>
    </source>
</evidence>
<comment type="similarity">
    <text evidence="3">Belongs to the class-III pyridoxal-phosphate-dependent aminotransferase family. HemL subfamily.</text>
</comment>
<dbReference type="AlphaFoldDB" id="A0A6J6D5A6"/>
<proteinExistence type="inferred from homology"/>
<evidence type="ECO:0000256" key="2">
    <source>
        <dbReference type="ARBA" id="ARBA00004819"/>
    </source>
</evidence>
<dbReference type="InterPro" id="IPR049704">
    <property type="entry name" value="Aminotrans_3_PPA_site"/>
</dbReference>
<evidence type="ECO:0000256" key="6">
    <source>
        <dbReference type="ARBA" id="ARBA00023235"/>
    </source>
</evidence>
<dbReference type="GO" id="GO:0030170">
    <property type="term" value="F:pyridoxal phosphate binding"/>
    <property type="evidence" value="ECO:0007669"/>
    <property type="project" value="InterPro"/>
</dbReference>
<dbReference type="InterPro" id="IPR015424">
    <property type="entry name" value="PyrdxlP-dep_Trfase"/>
</dbReference>
<protein>
    <recommendedName>
        <fullName evidence="4">glutamate-1-semialdehyde 2,1-aminomutase</fullName>
        <ecNumber evidence="4">5.4.3.8</ecNumber>
    </recommendedName>
</protein>
<dbReference type="GO" id="GO:0006782">
    <property type="term" value="P:protoporphyrinogen IX biosynthetic process"/>
    <property type="evidence" value="ECO:0007669"/>
    <property type="project" value="UniProtKB-UniPathway"/>
</dbReference>
<dbReference type="InterPro" id="IPR004639">
    <property type="entry name" value="4pyrrol_synth_GluAld_NH2Trfase"/>
</dbReference>
<evidence type="ECO:0000256" key="1">
    <source>
        <dbReference type="ARBA" id="ARBA00001933"/>
    </source>
</evidence>
<keyword evidence="5" id="KW-0663">Pyridoxal phosphate</keyword>
<dbReference type="NCBIfam" id="NF000818">
    <property type="entry name" value="PRK00062.1"/>
    <property type="match status" value="1"/>
</dbReference>
<keyword evidence="6" id="KW-0413">Isomerase</keyword>
<dbReference type="UniPathway" id="UPA00251">
    <property type="reaction ID" value="UER00317"/>
</dbReference>
<dbReference type="Gene3D" id="3.40.640.10">
    <property type="entry name" value="Type I PLP-dependent aspartate aminotransferase-like (Major domain)"/>
    <property type="match status" value="1"/>
</dbReference>
<name>A0A6J6D5A6_9ZZZZ</name>
<organism evidence="8">
    <name type="scientific">freshwater metagenome</name>
    <dbReference type="NCBI Taxonomy" id="449393"/>
    <lineage>
        <taxon>unclassified sequences</taxon>
        <taxon>metagenomes</taxon>
        <taxon>ecological metagenomes</taxon>
    </lineage>
</organism>
<comment type="cofactor">
    <cofactor evidence="1">
        <name>pyridoxal 5'-phosphate</name>
        <dbReference type="ChEBI" id="CHEBI:597326"/>
    </cofactor>
</comment>
<dbReference type="CDD" id="cd00610">
    <property type="entry name" value="OAT_like"/>
    <property type="match status" value="1"/>
</dbReference>
<comment type="pathway">
    <text evidence="2">Porphyrin-containing compound metabolism; protoporphyrin-IX biosynthesis; 5-aminolevulinate from L-glutamyl-tRNA(Glu): step 2/2.</text>
</comment>
<dbReference type="HAMAP" id="MF_00375">
    <property type="entry name" value="HemL_aminotrans_3"/>
    <property type="match status" value="1"/>
</dbReference>
<evidence type="ECO:0000256" key="7">
    <source>
        <dbReference type="ARBA" id="ARBA00023244"/>
    </source>
</evidence>
<keyword evidence="7" id="KW-0627">Porphyrin biosynthesis</keyword>
<dbReference type="EMBL" id="CAEZTC010000072">
    <property type="protein sequence ID" value="CAB4559140.1"/>
    <property type="molecule type" value="Genomic_DNA"/>
</dbReference>
<dbReference type="PROSITE" id="PS00600">
    <property type="entry name" value="AA_TRANSFER_CLASS_3"/>
    <property type="match status" value="1"/>
</dbReference>
<dbReference type="Pfam" id="PF00202">
    <property type="entry name" value="Aminotran_3"/>
    <property type="match status" value="1"/>
</dbReference>
<gene>
    <name evidence="8" type="ORF">UFOPK1572_00701</name>
</gene>
<dbReference type="PANTHER" id="PTHR43713:SF3">
    <property type="entry name" value="GLUTAMATE-1-SEMIALDEHYDE 2,1-AMINOMUTASE 1, CHLOROPLASTIC-RELATED"/>
    <property type="match status" value="1"/>
</dbReference>
<reference evidence="8" key="1">
    <citation type="submission" date="2020-05" db="EMBL/GenBank/DDBJ databases">
        <authorList>
            <person name="Chiriac C."/>
            <person name="Salcher M."/>
            <person name="Ghai R."/>
            <person name="Kavagutti S V."/>
        </authorList>
    </citation>
    <scope>NUCLEOTIDE SEQUENCE</scope>
</reference>
<dbReference type="FunFam" id="3.40.640.10:FF:000021">
    <property type="entry name" value="Glutamate-1-semialdehyde 2,1-aminomutase"/>
    <property type="match status" value="1"/>
</dbReference>
<dbReference type="Gene3D" id="3.90.1150.10">
    <property type="entry name" value="Aspartate Aminotransferase, domain 1"/>
    <property type="match status" value="1"/>
</dbReference>
<dbReference type="GO" id="GO:0008483">
    <property type="term" value="F:transaminase activity"/>
    <property type="evidence" value="ECO:0007669"/>
    <property type="project" value="InterPro"/>
</dbReference>
<dbReference type="GO" id="GO:0042286">
    <property type="term" value="F:glutamate-1-semialdehyde 2,1-aminomutase activity"/>
    <property type="evidence" value="ECO:0007669"/>
    <property type="project" value="UniProtKB-EC"/>
</dbReference>